<comment type="caution">
    <text evidence="2">The sequence shown here is derived from an EMBL/GenBank/DDBJ whole genome shotgun (WGS) entry which is preliminary data.</text>
</comment>
<keyword evidence="3" id="KW-1185">Reference proteome</keyword>
<organism evidence="2 3">
    <name type="scientific">Mycena rosella</name>
    <name type="common">Pink bonnet</name>
    <name type="synonym">Agaricus rosellus</name>
    <dbReference type="NCBI Taxonomy" id="1033263"/>
    <lineage>
        <taxon>Eukaryota</taxon>
        <taxon>Fungi</taxon>
        <taxon>Dikarya</taxon>
        <taxon>Basidiomycota</taxon>
        <taxon>Agaricomycotina</taxon>
        <taxon>Agaricomycetes</taxon>
        <taxon>Agaricomycetidae</taxon>
        <taxon>Agaricales</taxon>
        <taxon>Marasmiineae</taxon>
        <taxon>Mycenaceae</taxon>
        <taxon>Mycena</taxon>
    </lineage>
</organism>
<reference evidence="2" key="1">
    <citation type="submission" date="2023-03" db="EMBL/GenBank/DDBJ databases">
        <title>Massive genome expansion in bonnet fungi (Mycena s.s.) driven by repeated elements and novel gene families across ecological guilds.</title>
        <authorList>
            <consortium name="Lawrence Berkeley National Laboratory"/>
            <person name="Harder C.B."/>
            <person name="Miyauchi S."/>
            <person name="Viragh M."/>
            <person name="Kuo A."/>
            <person name="Thoen E."/>
            <person name="Andreopoulos B."/>
            <person name="Lu D."/>
            <person name="Skrede I."/>
            <person name="Drula E."/>
            <person name="Henrissat B."/>
            <person name="Morin E."/>
            <person name="Kohler A."/>
            <person name="Barry K."/>
            <person name="LaButti K."/>
            <person name="Morin E."/>
            <person name="Salamov A."/>
            <person name="Lipzen A."/>
            <person name="Mereny Z."/>
            <person name="Hegedus B."/>
            <person name="Baldrian P."/>
            <person name="Stursova M."/>
            <person name="Weitz H."/>
            <person name="Taylor A."/>
            <person name="Grigoriev I.V."/>
            <person name="Nagy L.G."/>
            <person name="Martin F."/>
            <person name="Kauserud H."/>
        </authorList>
    </citation>
    <scope>NUCLEOTIDE SEQUENCE</scope>
    <source>
        <strain evidence="2">CBHHK067</strain>
    </source>
</reference>
<protein>
    <recommendedName>
        <fullName evidence="4">BTB domain transcription factor</fullName>
    </recommendedName>
</protein>
<proteinExistence type="predicted"/>
<sequence length="396" mass="42598">MVTTRKQEIVQAEEKEAAAAPDNLTTRPAPENSSLKPTGTVPESSDDDPDSEPPAKKVKIETPEEEVAHKVSDGLRDVGTTERGHIYFFFRPRVQMDSPASLDDVKNLHMLLVPRPPKFGVAEDTRIASADDSKDMDVLPQGADAVPASAPLYASEKHYRLITIGKKTLPDPGKSRRGGRKESFWATVTAVGDDLDALEKGLSEKTYGTKTRGTRHDPPARLAARGCYALVNNDAQKPSAETTYLGYSLSHPAPAAFGPVQTALGIHRAAAFVLQVKNPQAPASDGGASTTKHVVYPPAIMDGVFGQGTRGRDATGLRFAPCTRPEMLDYKGVELLLIAVRGGEVGLEESLGEGRGEALAEAGEEDEVLTTREIFGELWGEEEGDMMPEALDGEWI</sequence>
<feature type="compositionally biased region" description="Basic and acidic residues" evidence="1">
    <location>
        <begin position="53"/>
        <end position="69"/>
    </location>
</feature>
<dbReference type="Proteomes" id="UP001221757">
    <property type="component" value="Unassembled WGS sequence"/>
</dbReference>
<evidence type="ECO:0000313" key="2">
    <source>
        <dbReference type="EMBL" id="KAJ7654352.1"/>
    </source>
</evidence>
<name>A0AAD7CN68_MYCRO</name>
<feature type="compositionally biased region" description="Polar residues" evidence="1">
    <location>
        <begin position="23"/>
        <end position="37"/>
    </location>
</feature>
<dbReference type="PANTHER" id="PTHR34776:SF1">
    <property type="entry name" value="F17F16.3 PROTEIN"/>
    <property type="match status" value="1"/>
</dbReference>
<feature type="region of interest" description="Disordered" evidence="1">
    <location>
        <begin position="1"/>
        <end position="69"/>
    </location>
</feature>
<accession>A0AAD7CN68</accession>
<dbReference type="EMBL" id="JARKIE010000321">
    <property type="protein sequence ID" value="KAJ7654352.1"/>
    <property type="molecule type" value="Genomic_DNA"/>
</dbReference>
<gene>
    <name evidence="2" type="ORF">B0H17DRAFT_1099836</name>
</gene>
<feature type="compositionally biased region" description="Basic and acidic residues" evidence="1">
    <location>
        <begin position="1"/>
        <end position="17"/>
    </location>
</feature>
<evidence type="ECO:0000313" key="3">
    <source>
        <dbReference type="Proteomes" id="UP001221757"/>
    </source>
</evidence>
<evidence type="ECO:0008006" key="4">
    <source>
        <dbReference type="Google" id="ProtNLM"/>
    </source>
</evidence>
<dbReference type="PANTHER" id="PTHR34776">
    <property type="entry name" value="F17F16.3 PROTEIN"/>
    <property type="match status" value="1"/>
</dbReference>
<evidence type="ECO:0000256" key="1">
    <source>
        <dbReference type="SAM" id="MobiDB-lite"/>
    </source>
</evidence>
<dbReference type="AlphaFoldDB" id="A0AAD7CN68"/>